<keyword evidence="2" id="KW-0479">Metal-binding</keyword>
<feature type="domain" description="Enolase C-terminal" evidence="5">
    <location>
        <begin position="217"/>
        <end position="420"/>
    </location>
</feature>
<reference evidence="6" key="1">
    <citation type="submission" date="2024-04" db="EMBL/GenBank/DDBJ databases">
        <authorList>
            <consortium name="Molecular Ecology Group"/>
        </authorList>
    </citation>
    <scope>NUCLEOTIDE SEQUENCE</scope>
</reference>
<feature type="domain" description="Mandelate racemase/muconate lactonizing enzyme N-terminal" evidence="4">
    <location>
        <begin position="31"/>
        <end position="140"/>
    </location>
</feature>
<dbReference type="Pfam" id="PF02746">
    <property type="entry name" value="MR_MLE_N"/>
    <property type="match status" value="1"/>
</dbReference>
<dbReference type="Pfam" id="PF13378">
    <property type="entry name" value="MR_MLE_C"/>
    <property type="match status" value="1"/>
</dbReference>
<protein>
    <recommendedName>
        <fullName evidence="8">Mitochondrial enolase superfamily member 1</fullName>
    </recommendedName>
</protein>
<dbReference type="InterPro" id="IPR046945">
    <property type="entry name" value="RHMD-like"/>
</dbReference>
<dbReference type="InterPro" id="IPR029065">
    <property type="entry name" value="Enolase_C-like"/>
</dbReference>
<dbReference type="GO" id="GO:0016836">
    <property type="term" value="F:hydro-lyase activity"/>
    <property type="evidence" value="ECO:0007669"/>
    <property type="project" value="TreeGrafter"/>
</dbReference>
<dbReference type="Gene3D" id="3.20.20.120">
    <property type="entry name" value="Enolase-like C-terminal domain"/>
    <property type="match status" value="1"/>
</dbReference>
<keyword evidence="3" id="KW-0460">Magnesium</keyword>
<dbReference type="PANTHER" id="PTHR13794:SF58">
    <property type="entry name" value="MITOCHONDRIAL ENOLASE SUPERFAMILY MEMBER 1"/>
    <property type="match status" value="1"/>
</dbReference>
<evidence type="ECO:0000259" key="4">
    <source>
        <dbReference type="Pfam" id="PF02746"/>
    </source>
</evidence>
<keyword evidence="7" id="KW-1185">Reference proteome</keyword>
<name>A0AAV2NJW9_9HYME</name>
<proteinExistence type="predicted"/>
<dbReference type="Proteomes" id="UP001497644">
    <property type="component" value="Chromosome 2"/>
</dbReference>
<evidence type="ECO:0000256" key="1">
    <source>
        <dbReference type="ARBA" id="ARBA00001946"/>
    </source>
</evidence>
<dbReference type="PANTHER" id="PTHR13794">
    <property type="entry name" value="ENOLASE SUPERFAMILY, MANDELATE RACEMASE"/>
    <property type="match status" value="1"/>
</dbReference>
<comment type="cofactor">
    <cofactor evidence="1">
        <name>Mg(2+)</name>
        <dbReference type="ChEBI" id="CHEBI:18420"/>
    </cofactor>
</comment>
<dbReference type="AlphaFoldDB" id="A0AAV2NJW9"/>
<dbReference type="InterPro" id="IPR013341">
    <property type="entry name" value="Mandelate_racemase_N_dom"/>
</dbReference>
<dbReference type="SUPFAM" id="SSF51604">
    <property type="entry name" value="Enolase C-terminal domain-like"/>
    <property type="match status" value="1"/>
</dbReference>
<evidence type="ECO:0000259" key="5">
    <source>
        <dbReference type="Pfam" id="PF13378"/>
    </source>
</evidence>
<accession>A0AAV2NJW9</accession>
<dbReference type="GO" id="GO:0000287">
    <property type="term" value="F:magnesium ion binding"/>
    <property type="evidence" value="ECO:0007669"/>
    <property type="project" value="TreeGrafter"/>
</dbReference>
<evidence type="ECO:0000313" key="6">
    <source>
        <dbReference type="EMBL" id="CAL1680055.1"/>
    </source>
</evidence>
<evidence type="ECO:0000256" key="3">
    <source>
        <dbReference type="ARBA" id="ARBA00022842"/>
    </source>
</evidence>
<evidence type="ECO:0008006" key="8">
    <source>
        <dbReference type="Google" id="ProtNLM"/>
    </source>
</evidence>
<evidence type="ECO:0000313" key="7">
    <source>
        <dbReference type="Proteomes" id="UP001497644"/>
    </source>
</evidence>
<dbReference type="InterPro" id="IPR036849">
    <property type="entry name" value="Enolase-like_C_sf"/>
</dbReference>
<dbReference type="EMBL" id="OZ034825">
    <property type="protein sequence ID" value="CAL1680055.1"/>
    <property type="molecule type" value="Genomic_DNA"/>
</dbReference>
<evidence type="ECO:0000256" key="2">
    <source>
        <dbReference type="ARBA" id="ARBA00022723"/>
    </source>
</evidence>
<dbReference type="SUPFAM" id="SSF54826">
    <property type="entry name" value="Enolase N-terminal domain-like"/>
    <property type="match status" value="1"/>
</dbReference>
<dbReference type="InterPro" id="IPR029017">
    <property type="entry name" value="Enolase-like_N"/>
</dbReference>
<dbReference type="Gene3D" id="3.30.390.10">
    <property type="entry name" value="Enolase-like, N-terminal domain"/>
    <property type="match status" value="1"/>
</dbReference>
<organism evidence="6 7">
    <name type="scientific">Lasius platythorax</name>
    <dbReference type="NCBI Taxonomy" id="488582"/>
    <lineage>
        <taxon>Eukaryota</taxon>
        <taxon>Metazoa</taxon>
        <taxon>Ecdysozoa</taxon>
        <taxon>Arthropoda</taxon>
        <taxon>Hexapoda</taxon>
        <taxon>Insecta</taxon>
        <taxon>Pterygota</taxon>
        <taxon>Neoptera</taxon>
        <taxon>Endopterygota</taxon>
        <taxon>Hymenoptera</taxon>
        <taxon>Apocrita</taxon>
        <taxon>Aculeata</taxon>
        <taxon>Formicoidea</taxon>
        <taxon>Formicidae</taxon>
        <taxon>Formicinae</taxon>
        <taxon>Lasius</taxon>
        <taxon>Lasius</taxon>
    </lineage>
</organism>
<dbReference type="GO" id="GO:0016052">
    <property type="term" value="P:carbohydrate catabolic process"/>
    <property type="evidence" value="ECO:0007669"/>
    <property type="project" value="TreeGrafter"/>
</dbReference>
<sequence length="460" mass="53158">MEDKEIIIKIIDIDVQDIRFPTSLKGDGSDAMHTDVDHSCVYVTIKTDKEYEGYGITCTVGRGNELVLQTCKLLFELIRNQTTKEIYTNFAAVWRKLTSDTQLRWIGPESGIIHLATAAIINALWDLWARIENKPVWKLLRDMTPEQLVSTVDFRYIRNILSEEEAIQMLRENESKKEECEEFLKKCGYPAYAADVGWLRYSYWKTAGLTKKFAKLDFKCFKVTVDQTEKGVKRCRAVRNVAGWQKQLMLDASQAWDVPEVANNVIRFNNFQPFCIEDALSPDDFLGIIYIKLNPEKKKFFTTGKMGANRVTFKGFHRLQAFCFWQLNVARLGGINEALAVYLMAKKLDVPVWGCANGVGLGEMVQHLQMWDFVCLSQTTENRMIEFVNRNHGYFKNPVHIQNACYMPPKHSGFSTKLKDKFIVRWSYPGGTRWKYLFKTGHFKNENEENDSCSLASKRE</sequence>
<gene>
    <name evidence="6" type="ORF">LPLAT_LOCUS6143</name>
</gene>